<keyword evidence="8" id="KW-1185">Reference proteome</keyword>
<dbReference type="PROSITE" id="PS50950">
    <property type="entry name" value="ZF_THAP"/>
    <property type="match status" value="1"/>
</dbReference>
<accession>A0A8W8J1M0</accession>
<keyword evidence="2 5" id="KW-0863">Zinc-finger</keyword>
<feature type="domain" description="THAP-type" evidence="6">
    <location>
        <begin position="1"/>
        <end position="93"/>
    </location>
</feature>
<dbReference type="AlphaFoldDB" id="A0A8W8J1M0"/>
<evidence type="ECO:0000256" key="1">
    <source>
        <dbReference type="ARBA" id="ARBA00022723"/>
    </source>
</evidence>
<dbReference type="GO" id="GO:0008270">
    <property type="term" value="F:zinc ion binding"/>
    <property type="evidence" value="ECO:0007669"/>
    <property type="project" value="UniProtKB-KW"/>
</dbReference>
<evidence type="ECO:0000256" key="2">
    <source>
        <dbReference type="ARBA" id="ARBA00022771"/>
    </source>
</evidence>
<dbReference type="SMART" id="SM00980">
    <property type="entry name" value="THAP"/>
    <property type="match status" value="1"/>
</dbReference>
<keyword evidence="1" id="KW-0479">Metal-binding</keyword>
<organism evidence="7 8">
    <name type="scientific">Magallana gigas</name>
    <name type="common">Pacific oyster</name>
    <name type="synonym">Crassostrea gigas</name>
    <dbReference type="NCBI Taxonomy" id="29159"/>
    <lineage>
        <taxon>Eukaryota</taxon>
        <taxon>Metazoa</taxon>
        <taxon>Spiralia</taxon>
        <taxon>Lophotrochozoa</taxon>
        <taxon>Mollusca</taxon>
        <taxon>Bivalvia</taxon>
        <taxon>Autobranchia</taxon>
        <taxon>Pteriomorphia</taxon>
        <taxon>Ostreida</taxon>
        <taxon>Ostreoidea</taxon>
        <taxon>Ostreidae</taxon>
        <taxon>Magallana</taxon>
    </lineage>
</organism>
<dbReference type="GO" id="GO:0003677">
    <property type="term" value="F:DNA binding"/>
    <property type="evidence" value="ECO:0007669"/>
    <property type="project" value="UniProtKB-UniRule"/>
</dbReference>
<keyword evidence="3" id="KW-0862">Zinc</keyword>
<evidence type="ECO:0000313" key="8">
    <source>
        <dbReference type="Proteomes" id="UP000005408"/>
    </source>
</evidence>
<evidence type="ECO:0000256" key="4">
    <source>
        <dbReference type="ARBA" id="ARBA00023125"/>
    </source>
</evidence>
<evidence type="ECO:0000259" key="6">
    <source>
        <dbReference type="PROSITE" id="PS50950"/>
    </source>
</evidence>
<reference evidence="7" key="1">
    <citation type="submission" date="2022-08" db="UniProtKB">
        <authorList>
            <consortium name="EnsemblMetazoa"/>
        </authorList>
    </citation>
    <scope>IDENTIFICATION</scope>
    <source>
        <strain evidence="7">05x7-T-G4-1.051#20</strain>
    </source>
</reference>
<dbReference type="Proteomes" id="UP000005408">
    <property type="component" value="Unassembled WGS sequence"/>
</dbReference>
<name>A0A8W8J1M0_MAGGI</name>
<protein>
    <recommendedName>
        <fullName evidence="6">THAP-type domain-containing protein</fullName>
    </recommendedName>
</protein>
<dbReference type="EnsemblMetazoa" id="G16657.1">
    <property type="protein sequence ID" value="G16657.1:cds"/>
    <property type="gene ID" value="G16657"/>
</dbReference>
<keyword evidence="4 5" id="KW-0238">DNA-binding</keyword>
<dbReference type="Pfam" id="PF05485">
    <property type="entry name" value="THAP"/>
    <property type="match status" value="1"/>
</dbReference>
<sequence>MVHYHCVAVGCKNDSRKKGRLHKYPDMIDKNGNAVEFFPLPSAVKYPKERKAWINSVRRADFNPGPQEYWHSIRSKHFVDHEPTKENPVPTLFSYNNYKIKQQRTTKNSICRFVIKTSPLTVPAEEIYKEVQCEVTLSTRKPKTSEVPLPVPEYTQYPTKEHSYSLSGDTKNDESNEGLCETDVKAKLTFLTVENHQLKETCRGLEVQVKHLRTQLVDLTGKLRESKMQTDALNDNKLTLNLAKIWRRLFFD</sequence>
<evidence type="ECO:0000256" key="5">
    <source>
        <dbReference type="PROSITE-ProRule" id="PRU00309"/>
    </source>
</evidence>
<proteinExistence type="predicted"/>
<evidence type="ECO:0000256" key="3">
    <source>
        <dbReference type="ARBA" id="ARBA00022833"/>
    </source>
</evidence>
<evidence type="ECO:0000313" key="7">
    <source>
        <dbReference type="EnsemblMetazoa" id="G16657.1:cds"/>
    </source>
</evidence>
<dbReference type="InterPro" id="IPR006612">
    <property type="entry name" value="THAP_Znf"/>
</dbReference>